<protein>
    <recommendedName>
        <fullName evidence="1">DUF6830 domain-containing protein</fullName>
    </recommendedName>
</protein>
<dbReference type="Proteomes" id="UP000030671">
    <property type="component" value="Unassembled WGS sequence"/>
</dbReference>
<evidence type="ECO:0000313" key="3">
    <source>
        <dbReference type="Proteomes" id="UP000030671"/>
    </source>
</evidence>
<dbReference type="InterPro" id="IPR049233">
    <property type="entry name" value="DUF6830"/>
</dbReference>
<proteinExistence type="predicted"/>
<feature type="domain" description="DUF6830" evidence="1">
    <location>
        <begin position="747"/>
        <end position="888"/>
    </location>
</feature>
<dbReference type="OrthoDB" id="3232986at2759"/>
<dbReference type="eggNOG" id="ENOG502SHSB">
    <property type="taxonomic scope" value="Eukaryota"/>
</dbReference>
<evidence type="ECO:0000313" key="2">
    <source>
        <dbReference type="EMBL" id="ETW86684.1"/>
    </source>
</evidence>
<sequence>MPAFCPKCGKTFVSEVRVVKHLNGRQSPCSGWLSELASMVAAMDVADCAAGQTQDGPTLAGIGDDMDIDWAADWDKYPEVSSCPDTARTNPLLLAEDLFPGAGKTYGQAPTFMDTFDADIHAEKRVDNIFYPFANKDDWEMASFLLRSGLSVAKTDEFLSLNYVKTRPFSFRTMKDLRAKIELLPEAPRWTSEPISQPGYPTKQPMTLFRRNSVLCLEALFSNPLFSNSIDYVPRHVYQSAERLVRVFSEYMTGDRAWDVQSTLPEGATLLGVILSSDKTTLTAGTGNRSAHPLLLSLANLFAGTRMKASNHAFLLLALLPIPKFLCAKNLRGTLESRVVHQCLSIVTEDLKIAARYGRMMTDPRGYSRFCFTPLAAYIIDNPEGQLLAAVGGKSSPVTIVSSKQLGDPFRHLSRTASVTLAQIQDLNSRVNPQDLEAYVPAAKAAKLNGVDSPFWLDWARSDPSLFLTPEPLHQWHKQFLDHDVHWCRNTIGDSELDFRFSIIQPQVGFRHFENGVSTLKQVTGREQRNIQRYFVACIAGAVPPSFLVAIRALMDFRYLAQAPQIDEVIIRRISDALAEFHHHKHAIVDAGARRGKWKAIMHWNIPKLELMQSVVPSIRAMGAPMQWTADVTERAHIEVVKEPFRASNHRDFDSQICRAMDRAERRRHFDLATSIKSAGIDLAAVFSSSHVSEDSGHDSDDDKLDDDENLWKSVINPVENLTGPRRRCTDLFAKAAIILMWKSWIDTTSGSPRTFMTPSTAFHLNRTPCLSAVSVDDLASSFQLPDLRPALADYVLRLQAGQQVHAIGGRRISQPNCLLPFSHVDVWTHAYVQVKPLRGHEMSNPYNIQASPRSADWPFGRRDTALIANTSDAIWPPLSTMEGHSIVSICLIFRLIFSTGQSQPHPHPYLMYGHRFDIVPQTSFAASGTSHLSPEASLGMYIVKRAVRADSSLLGDVIPLSQIRTPVQLIPRYGAKADPRLTAQNSFHFTREFFVNKYANREIYNLLT</sequence>
<dbReference type="InParanoid" id="W4KLT7"/>
<dbReference type="EMBL" id="KI925454">
    <property type="protein sequence ID" value="ETW86684.1"/>
    <property type="molecule type" value="Genomic_DNA"/>
</dbReference>
<organism evidence="2 3">
    <name type="scientific">Heterobasidion irregulare (strain TC 32-1)</name>
    <dbReference type="NCBI Taxonomy" id="747525"/>
    <lineage>
        <taxon>Eukaryota</taxon>
        <taxon>Fungi</taxon>
        <taxon>Dikarya</taxon>
        <taxon>Basidiomycota</taxon>
        <taxon>Agaricomycotina</taxon>
        <taxon>Agaricomycetes</taxon>
        <taxon>Russulales</taxon>
        <taxon>Bondarzewiaceae</taxon>
        <taxon>Heterobasidion</taxon>
        <taxon>Heterobasidion annosum species complex</taxon>
    </lineage>
</organism>
<accession>W4KLT7</accession>
<dbReference type="KEGG" id="hir:HETIRDRAFT_305827"/>
<reference evidence="2 3" key="1">
    <citation type="journal article" date="2012" name="New Phytol.">
        <title>Insight into trade-off between wood decay and parasitism from the genome of a fungal forest pathogen.</title>
        <authorList>
            <person name="Olson A."/>
            <person name="Aerts A."/>
            <person name="Asiegbu F."/>
            <person name="Belbahri L."/>
            <person name="Bouzid O."/>
            <person name="Broberg A."/>
            <person name="Canback B."/>
            <person name="Coutinho P.M."/>
            <person name="Cullen D."/>
            <person name="Dalman K."/>
            <person name="Deflorio G."/>
            <person name="van Diepen L.T."/>
            <person name="Dunand C."/>
            <person name="Duplessis S."/>
            <person name="Durling M."/>
            <person name="Gonthier P."/>
            <person name="Grimwood J."/>
            <person name="Fossdal C.G."/>
            <person name="Hansson D."/>
            <person name="Henrissat B."/>
            <person name="Hietala A."/>
            <person name="Himmelstrand K."/>
            <person name="Hoffmeister D."/>
            <person name="Hogberg N."/>
            <person name="James T.Y."/>
            <person name="Karlsson M."/>
            <person name="Kohler A."/>
            <person name="Kues U."/>
            <person name="Lee Y.H."/>
            <person name="Lin Y.C."/>
            <person name="Lind M."/>
            <person name="Lindquist E."/>
            <person name="Lombard V."/>
            <person name="Lucas S."/>
            <person name="Lunden K."/>
            <person name="Morin E."/>
            <person name="Murat C."/>
            <person name="Park J."/>
            <person name="Raffaello T."/>
            <person name="Rouze P."/>
            <person name="Salamov A."/>
            <person name="Schmutz J."/>
            <person name="Solheim H."/>
            <person name="Stahlberg J."/>
            <person name="Velez H."/>
            <person name="de Vries R.P."/>
            <person name="Wiebenga A."/>
            <person name="Woodward S."/>
            <person name="Yakovlev I."/>
            <person name="Garbelotto M."/>
            <person name="Martin F."/>
            <person name="Grigoriev I.V."/>
            <person name="Stenlid J."/>
        </authorList>
    </citation>
    <scope>NUCLEOTIDE SEQUENCE [LARGE SCALE GENOMIC DNA]</scope>
    <source>
        <strain evidence="2 3">TC 32-1</strain>
    </source>
</reference>
<dbReference type="Pfam" id="PF20722">
    <property type="entry name" value="DUF6830"/>
    <property type="match status" value="1"/>
</dbReference>
<dbReference type="Pfam" id="PF18759">
    <property type="entry name" value="Plavaka"/>
    <property type="match status" value="1"/>
</dbReference>
<dbReference type="InterPro" id="IPR041078">
    <property type="entry name" value="Plavaka"/>
</dbReference>
<dbReference type="RefSeq" id="XP_009540682.1">
    <property type="nucleotide sequence ID" value="XM_009542387.1"/>
</dbReference>
<dbReference type="HOGENOM" id="CLU_006344_10_2_1"/>
<keyword evidence="3" id="KW-1185">Reference proteome</keyword>
<evidence type="ECO:0000259" key="1">
    <source>
        <dbReference type="Pfam" id="PF20722"/>
    </source>
</evidence>
<gene>
    <name evidence="2" type="ORF">HETIRDRAFT_305827</name>
</gene>
<dbReference type="GeneID" id="20669351"/>
<name>W4KLT7_HETIT</name>
<dbReference type="AlphaFoldDB" id="W4KLT7"/>